<evidence type="ECO:0000313" key="3">
    <source>
        <dbReference type="Proteomes" id="UP001440984"/>
    </source>
</evidence>
<gene>
    <name evidence="2" type="ORF">ABJI51_39570</name>
</gene>
<keyword evidence="3" id="KW-1185">Reference proteome</keyword>
<feature type="region of interest" description="Disordered" evidence="1">
    <location>
        <begin position="130"/>
        <end position="153"/>
    </location>
</feature>
<reference evidence="2 3" key="1">
    <citation type="submission" date="2024-05" db="EMBL/GenBank/DDBJ databases">
        <authorList>
            <person name="Zhao H."/>
            <person name="Xu Y."/>
            <person name="Lin S."/>
            <person name="Spain J.C."/>
            <person name="Zhou N.-Y."/>
        </authorList>
    </citation>
    <scope>NUCLEOTIDE SEQUENCE [LARGE SCALE GENOMIC DNA]</scope>
    <source>
        <strain evidence="2 3">NEAU-NG30</strain>
    </source>
</reference>
<feature type="compositionally biased region" description="Low complexity" evidence="1">
    <location>
        <begin position="135"/>
        <end position="149"/>
    </location>
</feature>
<proteinExistence type="predicted"/>
<organism evidence="2 3">
    <name type="scientific">Amycolatopsis melonis</name>
    <dbReference type="NCBI Taxonomy" id="3156488"/>
    <lineage>
        <taxon>Bacteria</taxon>
        <taxon>Bacillati</taxon>
        <taxon>Actinomycetota</taxon>
        <taxon>Actinomycetes</taxon>
        <taxon>Pseudonocardiales</taxon>
        <taxon>Pseudonocardiaceae</taxon>
        <taxon>Amycolatopsis</taxon>
    </lineage>
</organism>
<comment type="caution">
    <text evidence="2">The sequence shown here is derived from an EMBL/GenBank/DDBJ whole genome shotgun (WGS) entry which is preliminary data.</text>
</comment>
<dbReference type="Proteomes" id="UP001440984">
    <property type="component" value="Unassembled WGS sequence"/>
</dbReference>
<evidence type="ECO:0000256" key="1">
    <source>
        <dbReference type="SAM" id="MobiDB-lite"/>
    </source>
</evidence>
<dbReference type="EMBL" id="JBDZYD010000018">
    <property type="protein sequence ID" value="MEQ0565213.1"/>
    <property type="molecule type" value="Genomic_DNA"/>
</dbReference>
<accession>A0ABV0LSG4</accession>
<name>A0ABV0LSG4_9PSEU</name>
<sequence>MDRTFMVKVRQAGLWEIPAGRLAQTHASSEAVKRAGMHLLDGHSLLDQLVREEFDKLFVSLLRSSHGKIFATIAEVRAGTQNDLVRRLARQANQTVMDHMEVLEDTGLVSAQTLEEVGAAARKLTALPGRRKGGRAVSRTSARAGSRGSCPVRRLTRSRRQVTARTRSRWCSPRMPLTCHSSPKIRTIEVVNVHDERPVEFVPRSVTELAADPAWTVTRARASGQWLTAERVLGHGRLIGLTPIHPGAVALMLWSGGEVVEHLRTTEAEACATAHRWAAEFLGGRQP</sequence>
<evidence type="ECO:0000313" key="2">
    <source>
        <dbReference type="EMBL" id="MEQ0565213.1"/>
    </source>
</evidence>
<dbReference type="RefSeq" id="WP_348956294.1">
    <property type="nucleotide sequence ID" value="NZ_JBDZYD010000018.1"/>
</dbReference>
<protein>
    <submittedName>
        <fullName evidence="2">Uncharacterized protein</fullName>
    </submittedName>
</protein>